<proteinExistence type="predicted"/>
<name>A0A956NB43_UNCEI</name>
<keyword evidence="1" id="KW-0812">Transmembrane</keyword>
<sequence length="128" mass="13533">MKRPDGITLLALWHFFLSASCLLGFLTMLGVGGLVGVAALANEDVWISALEIGVFGGISAFLLLLSIVFVVVGSGLWRMRPWARIPTLVIAGISLVKFPVGTVVGGLTLWYLLREEGGGTALKANVHA</sequence>
<comment type="caution">
    <text evidence="2">The sequence shown here is derived from an EMBL/GenBank/DDBJ whole genome shotgun (WGS) entry which is preliminary data.</text>
</comment>
<gene>
    <name evidence="2" type="ORF">KDA27_08895</name>
</gene>
<feature type="transmembrane region" description="Helical" evidence="1">
    <location>
        <begin position="88"/>
        <end position="113"/>
    </location>
</feature>
<keyword evidence="1" id="KW-1133">Transmembrane helix</keyword>
<reference evidence="2" key="2">
    <citation type="journal article" date="2021" name="Microbiome">
        <title>Successional dynamics and alternative stable states in a saline activated sludge microbial community over 9 years.</title>
        <authorList>
            <person name="Wang Y."/>
            <person name="Ye J."/>
            <person name="Ju F."/>
            <person name="Liu L."/>
            <person name="Boyd J.A."/>
            <person name="Deng Y."/>
            <person name="Parks D.H."/>
            <person name="Jiang X."/>
            <person name="Yin X."/>
            <person name="Woodcroft B.J."/>
            <person name="Tyson G.W."/>
            <person name="Hugenholtz P."/>
            <person name="Polz M.F."/>
            <person name="Zhang T."/>
        </authorList>
    </citation>
    <scope>NUCLEOTIDE SEQUENCE</scope>
    <source>
        <strain evidence="2">HKST-UBA02</strain>
    </source>
</reference>
<protein>
    <submittedName>
        <fullName evidence="2">Uncharacterized protein</fullName>
    </submittedName>
</protein>
<keyword evidence="1" id="KW-0472">Membrane</keyword>
<evidence type="ECO:0000313" key="3">
    <source>
        <dbReference type="Proteomes" id="UP000739538"/>
    </source>
</evidence>
<evidence type="ECO:0000256" key="1">
    <source>
        <dbReference type="SAM" id="Phobius"/>
    </source>
</evidence>
<feature type="transmembrane region" description="Helical" evidence="1">
    <location>
        <begin position="12"/>
        <end position="40"/>
    </location>
</feature>
<organism evidence="2 3">
    <name type="scientific">Eiseniibacteriota bacterium</name>
    <dbReference type="NCBI Taxonomy" id="2212470"/>
    <lineage>
        <taxon>Bacteria</taxon>
        <taxon>Candidatus Eiseniibacteriota</taxon>
    </lineage>
</organism>
<evidence type="ECO:0000313" key="2">
    <source>
        <dbReference type="EMBL" id="MCA9755904.1"/>
    </source>
</evidence>
<dbReference type="PROSITE" id="PS51257">
    <property type="entry name" value="PROKAR_LIPOPROTEIN"/>
    <property type="match status" value="1"/>
</dbReference>
<feature type="transmembrane region" description="Helical" evidence="1">
    <location>
        <begin position="52"/>
        <end position="76"/>
    </location>
</feature>
<accession>A0A956NB43</accession>
<dbReference type="EMBL" id="JAGQHS010000035">
    <property type="protein sequence ID" value="MCA9755904.1"/>
    <property type="molecule type" value="Genomic_DNA"/>
</dbReference>
<reference evidence="2" key="1">
    <citation type="submission" date="2020-04" db="EMBL/GenBank/DDBJ databases">
        <authorList>
            <person name="Zhang T."/>
        </authorList>
    </citation>
    <scope>NUCLEOTIDE SEQUENCE</scope>
    <source>
        <strain evidence="2">HKST-UBA02</strain>
    </source>
</reference>
<dbReference type="AlphaFoldDB" id="A0A956NB43"/>
<dbReference type="Proteomes" id="UP000739538">
    <property type="component" value="Unassembled WGS sequence"/>
</dbReference>